<dbReference type="Proteomes" id="UP000219042">
    <property type="component" value="Unassembled WGS sequence"/>
</dbReference>
<dbReference type="Pfam" id="PF00276">
    <property type="entry name" value="Ribosomal_L23"/>
    <property type="match status" value="1"/>
</dbReference>
<proteinExistence type="inferred from homology"/>
<keyword evidence="8" id="KW-1185">Reference proteome</keyword>
<dbReference type="GO" id="GO:1990904">
    <property type="term" value="C:ribonucleoprotein complex"/>
    <property type="evidence" value="ECO:0007669"/>
    <property type="project" value="UniProtKB-KW"/>
</dbReference>
<evidence type="ECO:0000256" key="3">
    <source>
        <dbReference type="ARBA" id="ARBA00022884"/>
    </source>
</evidence>
<reference evidence="8" key="1">
    <citation type="submission" date="2016-09" db="EMBL/GenBank/DDBJ databases">
        <authorList>
            <person name="Varghese N."/>
            <person name="Submissions S."/>
        </authorList>
    </citation>
    <scope>NUCLEOTIDE SEQUENCE [LARGE SCALE GENOMIC DNA]</scope>
    <source>
        <strain evidence="8">ANC 4466</strain>
    </source>
</reference>
<keyword evidence="3 6" id="KW-0694">RNA-binding</keyword>
<sequence length="110" mass="11951">MNNERIYQILKGPVFSEKAQVLGETAGVQVFKVDINATKLEVKKAVEKLFGVEVVKVNTTITKGKSKRFGKTLGRRSDVKKAYVTLKAGQDVEMADLGDTAADTTSTTAE</sequence>
<dbReference type="GO" id="GO:0019843">
    <property type="term" value="F:rRNA binding"/>
    <property type="evidence" value="ECO:0007669"/>
    <property type="project" value="UniProtKB-UniRule"/>
</dbReference>
<dbReference type="InterPro" id="IPR013025">
    <property type="entry name" value="Ribosomal_uL23-like"/>
</dbReference>
<name>A0A240E3J2_9GAMM</name>
<keyword evidence="2 6" id="KW-0699">rRNA-binding</keyword>
<dbReference type="GO" id="GO:0005840">
    <property type="term" value="C:ribosome"/>
    <property type="evidence" value="ECO:0007669"/>
    <property type="project" value="UniProtKB-KW"/>
</dbReference>
<protein>
    <recommendedName>
        <fullName evidence="6">Large ribosomal subunit protein uL23</fullName>
    </recommendedName>
</protein>
<comment type="subunit">
    <text evidence="6">Part of the 50S ribosomal subunit. Contacts protein L29, and trigger factor when it is bound to the ribosome.</text>
</comment>
<dbReference type="EMBL" id="OANT01000001">
    <property type="protein sequence ID" value="SNX43152.1"/>
    <property type="molecule type" value="Genomic_DNA"/>
</dbReference>
<evidence type="ECO:0000313" key="7">
    <source>
        <dbReference type="EMBL" id="SNX43152.1"/>
    </source>
</evidence>
<dbReference type="GO" id="GO:0006412">
    <property type="term" value="P:translation"/>
    <property type="evidence" value="ECO:0007669"/>
    <property type="project" value="UniProtKB-UniRule"/>
</dbReference>
<evidence type="ECO:0000256" key="5">
    <source>
        <dbReference type="ARBA" id="ARBA00023274"/>
    </source>
</evidence>
<dbReference type="AlphaFoldDB" id="A0A240E3J2"/>
<keyword evidence="5 6" id="KW-0687">Ribonucleoprotein</keyword>
<accession>A0A240E3J2</accession>
<dbReference type="SUPFAM" id="SSF54189">
    <property type="entry name" value="Ribosomal proteins S24e, L23 and L15e"/>
    <property type="match status" value="1"/>
</dbReference>
<dbReference type="Gene3D" id="3.30.70.330">
    <property type="match status" value="1"/>
</dbReference>
<keyword evidence="4 6" id="KW-0689">Ribosomal protein</keyword>
<organism evidence="7 8">
    <name type="scientific">Acinetobacter puyangensis</name>
    <dbReference type="NCBI Taxonomy" id="1096779"/>
    <lineage>
        <taxon>Bacteria</taxon>
        <taxon>Pseudomonadati</taxon>
        <taxon>Pseudomonadota</taxon>
        <taxon>Gammaproteobacteria</taxon>
        <taxon>Moraxellales</taxon>
        <taxon>Moraxellaceae</taxon>
        <taxon>Acinetobacter</taxon>
    </lineage>
</organism>
<dbReference type="RefSeq" id="WP_097077485.1">
    <property type="nucleotide sequence ID" value="NZ_BAABHT010000020.1"/>
</dbReference>
<dbReference type="OrthoDB" id="9793353at2"/>
<dbReference type="GO" id="GO:0003735">
    <property type="term" value="F:structural constituent of ribosome"/>
    <property type="evidence" value="ECO:0007669"/>
    <property type="project" value="InterPro"/>
</dbReference>
<dbReference type="InterPro" id="IPR012677">
    <property type="entry name" value="Nucleotide-bd_a/b_plait_sf"/>
</dbReference>
<evidence type="ECO:0000256" key="2">
    <source>
        <dbReference type="ARBA" id="ARBA00022730"/>
    </source>
</evidence>
<dbReference type="HAMAP" id="MF_01369_B">
    <property type="entry name" value="Ribosomal_uL23_B"/>
    <property type="match status" value="1"/>
</dbReference>
<evidence type="ECO:0000313" key="8">
    <source>
        <dbReference type="Proteomes" id="UP000219042"/>
    </source>
</evidence>
<dbReference type="NCBIfam" id="NF004363">
    <property type="entry name" value="PRK05738.2-4"/>
    <property type="match status" value="1"/>
</dbReference>
<evidence type="ECO:0000256" key="1">
    <source>
        <dbReference type="ARBA" id="ARBA00006700"/>
    </source>
</evidence>
<dbReference type="PANTHER" id="PTHR11620">
    <property type="entry name" value="60S RIBOSOMAL PROTEIN L23A"/>
    <property type="match status" value="1"/>
</dbReference>
<gene>
    <name evidence="6" type="primary">rplW</name>
    <name evidence="7" type="ORF">SAMN05421731_101186</name>
</gene>
<comment type="similarity">
    <text evidence="1 6">Belongs to the universal ribosomal protein uL23 family.</text>
</comment>
<evidence type="ECO:0000256" key="4">
    <source>
        <dbReference type="ARBA" id="ARBA00022980"/>
    </source>
</evidence>
<evidence type="ECO:0000256" key="6">
    <source>
        <dbReference type="HAMAP-Rule" id="MF_01369"/>
    </source>
</evidence>
<dbReference type="InterPro" id="IPR012678">
    <property type="entry name" value="Ribosomal_uL23/eL15/eS24_sf"/>
</dbReference>
<dbReference type="NCBIfam" id="NF004359">
    <property type="entry name" value="PRK05738.1-3"/>
    <property type="match status" value="1"/>
</dbReference>
<dbReference type="FunFam" id="3.30.70.330:FF:000001">
    <property type="entry name" value="50S ribosomal protein L23"/>
    <property type="match status" value="1"/>
</dbReference>
<comment type="function">
    <text evidence="6">One of the early assembly proteins it binds 23S rRNA. One of the proteins that surrounds the polypeptide exit tunnel on the outside of the ribosome. Forms the main docking site for trigger factor binding to the ribosome.</text>
</comment>